<dbReference type="CDD" id="cd00082">
    <property type="entry name" value="HisKA"/>
    <property type="match status" value="1"/>
</dbReference>
<evidence type="ECO:0000259" key="5">
    <source>
        <dbReference type="PROSITE" id="PS50109"/>
    </source>
</evidence>
<dbReference type="PANTHER" id="PTHR43065:SF42">
    <property type="entry name" value="TWO-COMPONENT SENSOR PPRA"/>
    <property type="match status" value="1"/>
</dbReference>
<dbReference type="PROSITE" id="PS50112">
    <property type="entry name" value="PAS"/>
    <property type="match status" value="2"/>
</dbReference>
<evidence type="ECO:0000256" key="1">
    <source>
        <dbReference type="ARBA" id="ARBA00000085"/>
    </source>
</evidence>
<evidence type="ECO:0000313" key="8">
    <source>
        <dbReference type="EMBL" id="TBU95828.1"/>
    </source>
</evidence>
<dbReference type="InterPro" id="IPR003661">
    <property type="entry name" value="HisK_dim/P_dom"/>
</dbReference>
<dbReference type="PRINTS" id="PR00344">
    <property type="entry name" value="BCTRLSENSOR"/>
</dbReference>
<protein>
    <recommendedName>
        <fullName evidence="2">histidine kinase</fullName>
        <ecNumber evidence="2">2.7.13.3</ecNumber>
    </recommendedName>
</protein>
<dbReference type="InterPro" id="IPR000014">
    <property type="entry name" value="PAS"/>
</dbReference>
<reference evidence="8 9" key="1">
    <citation type="submission" date="2018-06" db="EMBL/GenBank/DDBJ databases">
        <title>Three novel Pseudomonas species isolated from symptomatic oak.</title>
        <authorList>
            <person name="Bueno-Gonzalez V."/>
            <person name="Brady C."/>
        </authorList>
    </citation>
    <scope>NUCLEOTIDE SEQUENCE [LARGE SCALE GENOMIC DNA]</scope>
    <source>
        <strain evidence="8 9">P6B</strain>
    </source>
</reference>
<dbReference type="PANTHER" id="PTHR43065">
    <property type="entry name" value="SENSOR HISTIDINE KINASE"/>
    <property type="match status" value="1"/>
</dbReference>
<feature type="domain" description="PAS" evidence="6">
    <location>
        <begin position="265"/>
        <end position="335"/>
    </location>
</feature>
<dbReference type="SMART" id="SM00086">
    <property type="entry name" value="PAC"/>
    <property type="match status" value="2"/>
</dbReference>
<dbReference type="PROSITE" id="PS50113">
    <property type="entry name" value="PAC"/>
    <property type="match status" value="1"/>
</dbReference>
<dbReference type="CDD" id="cd00130">
    <property type="entry name" value="PAS"/>
    <property type="match status" value="2"/>
</dbReference>
<evidence type="ECO:0000259" key="7">
    <source>
        <dbReference type="PROSITE" id="PS50113"/>
    </source>
</evidence>
<dbReference type="Gene3D" id="3.30.565.10">
    <property type="entry name" value="Histidine kinase-like ATPase, C-terminal domain"/>
    <property type="match status" value="1"/>
</dbReference>
<feature type="domain" description="PAS" evidence="6">
    <location>
        <begin position="388"/>
        <end position="457"/>
    </location>
</feature>
<dbReference type="InterPro" id="IPR005467">
    <property type="entry name" value="His_kinase_dom"/>
</dbReference>
<dbReference type="Gene3D" id="3.30.450.20">
    <property type="entry name" value="PAS domain"/>
    <property type="match status" value="2"/>
</dbReference>
<dbReference type="SUPFAM" id="SSF55874">
    <property type="entry name" value="ATPase domain of HSP90 chaperone/DNA topoisomerase II/histidine kinase"/>
    <property type="match status" value="1"/>
</dbReference>
<keyword evidence="3" id="KW-0597">Phosphoprotein</keyword>
<sequence length="784" mass="86323">MTHTPVRLHTWLRLQREGVPLAARADALCQALRGCPEVRQAFYLSWQEGARIYSHEGSAQHLPPGQGDPMLASDQALFERLADEGRIALDRLRLLDCWLSGRLRRAAISHGQVFDLALQPGQAGLLLVEVHEGVSLDWLGWVAELLGTLLAMASGLLRGSPLLGHDPQPSLLLDARARPLELNAALLALLAERPLNEVAGFLPVNHRSLVRACLAQRRAIEEVEAECGERILIWVFIPDPQENRVLARCRDATREIGAEREAAKARRLYRLITENTTDLISRHTPDGRFLDASPASWTLLGYWPESLRGRPAQGLFHAQDLAQLVQRARDALEQDGYHTMTFRIRHRDGHYLWFETASRAIRETYTGAVVEVVSVSRDITARVQAEENKRRLAEVVEANTDPVLFLDPEGRVTYLNPAARRMLELGDGQAMPTLAELFASDDLQRLRHAGWSAAERTGVWSDDCRLQPLHGGVSVPVSLVLLAHRAAGGERYYSLVARDMTERELREAQQRRHQDELAHTARLVTLGELASGIAHEINQPLAAVVNYASASQRYLQSLGRNPQAVERVAQGLLRITEHANHASAVIKRLRAFLRKGQRRMQALDVAEVAREAVRLCAWEAGASQVLIQERLPAGLPTVYADRVLLEQVLLNLLRNAIDANREAHPGQASDILLEATAAADGALHVRVCDQGPGLGEDELQRIFTPFYTSKPDGLGLGLSMSRSIVEGFGGALEARPYPGGGLCLTCRLSPAASTQRRCGCLRQAPGSGGGRLPGAAENNKRNNG</sequence>
<dbReference type="InterPro" id="IPR013655">
    <property type="entry name" value="PAS_fold_3"/>
</dbReference>
<feature type="domain" description="PAC" evidence="7">
    <location>
        <begin position="338"/>
        <end position="391"/>
    </location>
</feature>
<dbReference type="EC" id="2.7.13.3" evidence="2"/>
<feature type="domain" description="Histidine kinase" evidence="5">
    <location>
        <begin position="532"/>
        <end position="752"/>
    </location>
</feature>
<dbReference type="SMART" id="SM00091">
    <property type="entry name" value="PAS"/>
    <property type="match status" value="2"/>
</dbReference>
<dbReference type="OrthoDB" id="1931120at2"/>
<dbReference type="EMBL" id="QJUL01000006">
    <property type="protein sequence ID" value="TBU95828.1"/>
    <property type="molecule type" value="Genomic_DNA"/>
</dbReference>
<dbReference type="GO" id="GO:0000155">
    <property type="term" value="F:phosphorelay sensor kinase activity"/>
    <property type="evidence" value="ECO:0007669"/>
    <property type="project" value="InterPro"/>
</dbReference>
<dbReference type="InterPro" id="IPR003594">
    <property type="entry name" value="HATPase_dom"/>
</dbReference>
<dbReference type="Gene3D" id="1.10.287.130">
    <property type="match status" value="1"/>
</dbReference>
<dbReference type="InterPro" id="IPR001610">
    <property type="entry name" value="PAC"/>
</dbReference>
<dbReference type="InterPro" id="IPR036097">
    <property type="entry name" value="HisK_dim/P_sf"/>
</dbReference>
<dbReference type="Pfam" id="PF08447">
    <property type="entry name" value="PAS_3"/>
    <property type="match status" value="1"/>
</dbReference>
<dbReference type="Pfam" id="PF08448">
    <property type="entry name" value="PAS_4"/>
    <property type="match status" value="1"/>
</dbReference>
<dbReference type="SUPFAM" id="SSF47384">
    <property type="entry name" value="Homodimeric domain of signal transducing histidine kinase"/>
    <property type="match status" value="1"/>
</dbReference>
<dbReference type="NCBIfam" id="TIGR00229">
    <property type="entry name" value="sensory_box"/>
    <property type="match status" value="2"/>
</dbReference>
<dbReference type="InterPro" id="IPR000700">
    <property type="entry name" value="PAS-assoc_C"/>
</dbReference>
<evidence type="ECO:0000256" key="3">
    <source>
        <dbReference type="ARBA" id="ARBA00022553"/>
    </source>
</evidence>
<keyword evidence="4 8" id="KW-0808">Transferase</keyword>
<dbReference type="RefSeq" id="WP_131197534.1">
    <property type="nucleotide sequence ID" value="NZ_QJUL01000006.1"/>
</dbReference>
<organism evidence="8 9">
    <name type="scientific">Phytopseudomonas dryadis</name>
    <dbReference type="NCBI Taxonomy" id="2487520"/>
    <lineage>
        <taxon>Bacteria</taxon>
        <taxon>Pseudomonadati</taxon>
        <taxon>Pseudomonadota</taxon>
        <taxon>Gammaproteobacteria</taxon>
        <taxon>Pseudomonadales</taxon>
        <taxon>Pseudomonadaceae</taxon>
        <taxon>Phytopseudomonas</taxon>
    </lineage>
</organism>
<dbReference type="SMART" id="SM00387">
    <property type="entry name" value="HATPase_c"/>
    <property type="match status" value="1"/>
</dbReference>
<dbReference type="AlphaFoldDB" id="A0A4Q9R5P9"/>
<dbReference type="InterPro" id="IPR036890">
    <property type="entry name" value="HATPase_C_sf"/>
</dbReference>
<dbReference type="SMART" id="SM00388">
    <property type="entry name" value="HisKA"/>
    <property type="match status" value="1"/>
</dbReference>
<dbReference type="InterPro" id="IPR013656">
    <property type="entry name" value="PAS_4"/>
</dbReference>
<gene>
    <name evidence="8" type="ORF">DNK44_05715</name>
</gene>
<dbReference type="InterPro" id="IPR004358">
    <property type="entry name" value="Sig_transdc_His_kin-like_C"/>
</dbReference>
<evidence type="ECO:0000256" key="4">
    <source>
        <dbReference type="ARBA" id="ARBA00022777"/>
    </source>
</evidence>
<dbReference type="PROSITE" id="PS50109">
    <property type="entry name" value="HIS_KIN"/>
    <property type="match status" value="1"/>
</dbReference>
<evidence type="ECO:0000256" key="2">
    <source>
        <dbReference type="ARBA" id="ARBA00012438"/>
    </source>
</evidence>
<evidence type="ECO:0000259" key="6">
    <source>
        <dbReference type="PROSITE" id="PS50112"/>
    </source>
</evidence>
<dbReference type="InterPro" id="IPR035965">
    <property type="entry name" value="PAS-like_dom_sf"/>
</dbReference>
<name>A0A4Q9R5P9_9GAMM</name>
<comment type="caution">
    <text evidence="8">The sequence shown here is derived from an EMBL/GenBank/DDBJ whole genome shotgun (WGS) entry which is preliminary data.</text>
</comment>
<keyword evidence="4 8" id="KW-0418">Kinase</keyword>
<dbReference type="Proteomes" id="UP000293172">
    <property type="component" value="Unassembled WGS sequence"/>
</dbReference>
<comment type="catalytic activity">
    <reaction evidence="1">
        <text>ATP + protein L-histidine = ADP + protein N-phospho-L-histidine.</text>
        <dbReference type="EC" id="2.7.13.3"/>
    </reaction>
</comment>
<dbReference type="SUPFAM" id="SSF55785">
    <property type="entry name" value="PYP-like sensor domain (PAS domain)"/>
    <property type="match status" value="2"/>
</dbReference>
<proteinExistence type="predicted"/>
<evidence type="ECO:0000313" key="9">
    <source>
        <dbReference type="Proteomes" id="UP000293172"/>
    </source>
</evidence>
<accession>A0A4Q9R5P9</accession>
<dbReference type="Pfam" id="PF02518">
    <property type="entry name" value="HATPase_c"/>
    <property type="match status" value="1"/>
</dbReference>